<dbReference type="Proteomes" id="UP000276133">
    <property type="component" value="Unassembled WGS sequence"/>
</dbReference>
<protein>
    <submittedName>
        <fullName evidence="1">Uncharacterized protein</fullName>
    </submittedName>
</protein>
<gene>
    <name evidence="1" type="ORF">BpHYR1_011464</name>
</gene>
<name>A0A3M7QFG9_BRAPC</name>
<evidence type="ECO:0000313" key="1">
    <source>
        <dbReference type="EMBL" id="RNA09781.1"/>
    </source>
</evidence>
<dbReference type="AlphaFoldDB" id="A0A3M7QFG9"/>
<dbReference type="EMBL" id="REGN01006372">
    <property type="protein sequence ID" value="RNA09781.1"/>
    <property type="molecule type" value="Genomic_DNA"/>
</dbReference>
<sequence>MFLHRFWTRTIFLTRNILKKNNEFAQKINCRGILFVLVAHNYINRCNISLEIFAYVGQALEFRCFTNETSSFTRIVHKLENGTIETLLSNDHFNAIFQKNEIHIVKFDHVYIIRINPVTYHSAGIYSCEDNISAKSHIHHVAKIIIHVLEKRKSIIFDNWKYAKVPYLPAYLKNSTNNRLIENSLLSQSYSIEITKLTLIKEYIFFIATRQKMNAFYFGLNRVLRENDKKRYRKNFEIEIHTNELAAMSIKKYI</sequence>
<reference evidence="1 2" key="1">
    <citation type="journal article" date="2018" name="Sci. Rep.">
        <title>Genomic signatures of local adaptation to the degree of environmental predictability in rotifers.</title>
        <authorList>
            <person name="Franch-Gras L."/>
            <person name="Hahn C."/>
            <person name="Garcia-Roger E.M."/>
            <person name="Carmona M.J."/>
            <person name="Serra M."/>
            <person name="Gomez A."/>
        </authorList>
    </citation>
    <scope>NUCLEOTIDE SEQUENCE [LARGE SCALE GENOMIC DNA]</scope>
    <source>
        <strain evidence="1">HYR1</strain>
    </source>
</reference>
<comment type="caution">
    <text evidence="1">The sequence shown here is derived from an EMBL/GenBank/DDBJ whole genome shotgun (WGS) entry which is preliminary data.</text>
</comment>
<organism evidence="1 2">
    <name type="scientific">Brachionus plicatilis</name>
    <name type="common">Marine rotifer</name>
    <name type="synonym">Brachionus muelleri</name>
    <dbReference type="NCBI Taxonomy" id="10195"/>
    <lineage>
        <taxon>Eukaryota</taxon>
        <taxon>Metazoa</taxon>
        <taxon>Spiralia</taxon>
        <taxon>Gnathifera</taxon>
        <taxon>Rotifera</taxon>
        <taxon>Eurotatoria</taxon>
        <taxon>Monogononta</taxon>
        <taxon>Pseudotrocha</taxon>
        <taxon>Ploima</taxon>
        <taxon>Brachionidae</taxon>
        <taxon>Brachionus</taxon>
    </lineage>
</organism>
<proteinExistence type="predicted"/>
<evidence type="ECO:0000313" key="2">
    <source>
        <dbReference type="Proteomes" id="UP000276133"/>
    </source>
</evidence>
<accession>A0A3M7QFG9</accession>
<keyword evidence="2" id="KW-1185">Reference proteome</keyword>
<dbReference type="OrthoDB" id="10453592at2759"/>